<feature type="compositionally biased region" description="Polar residues" evidence="2">
    <location>
        <begin position="24"/>
        <end position="43"/>
    </location>
</feature>
<evidence type="ECO:0000313" key="4">
    <source>
        <dbReference type="Proteomes" id="UP001341840"/>
    </source>
</evidence>
<keyword evidence="1" id="KW-0175">Coiled coil</keyword>
<evidence type="ECO:0000256" key="1">
    <source>
        <dbReference type="SAM" id="Coils"/>
    </source>
</evidence>
<gene>
    <name evidence="3" type="ORF">PIB30_005220</name>
</gene>
<dbReference type="PANTHER" id="PTHR31016:SF23">
    <property type="match status" value="1"/>
</dbReference>
<sequence length="396" mass="44242">MAYRRKQTGFSRSSTFKEEFNLQHPLNSPVENNGIATNNNVNDSQHHPRPAANLTSSYSFTPTSSSSSSSLAAHQAIKASTLRDLSSLSFSPAAKSSFAVPEHQRSKGYDVYGDGLGRGDSKSGYWGVVAQKGKDILDNNDNSNNNSSLLNSDKLRLHSLNTFSPAARPYQEGKTADLRSQLIKTNVNGNFPEREEPNKDSEMWNPWHQQSATTPNPNVIHETQLKASRDVAMATAAKAKLLLRELKTVKADLAFAKARCAQLEEENKLLRDREGREKGQNRADDDLIRLQLETLLAEKARLANENETCSRENRFLREIVEYHQLSMQDVVSLDDDDGFDEVTELYPMDTNGMFPGTQEEHEEQDHHNQDNKNISKHGDNEASPSISVSVNEQAKK</sequence>
<accession>A0ABU6S3R5</accession>
<dbReference type="PANTHER" id="PTHR31016">
    <property type="entry name" value="OS04G0228100 PROTEIN"/>
    <property type="match status" value="1"/>
</dbReference>
<protein>
    <submittedName>
        <fullName evidence="3">Uncharacterized protein</fullName>
    </submittedName>
</protein>
<feature type="coiled-coil region" evidence="1">
    <location>
        <begin position="239"/>
        <end position="312"/>
    </location>
</feature>
<name>A0ABU6S3R5_9FABA</name>
<feature type="region of interest" description="Disordered" evidence="2">
    <location>
        <begin position="1"/>
        <end position="60"/>
    </location>
</feature>
<feature type="region of interest" description="Disordered" evidence="2">
    <location>
        <begin position="348"/>
        <end position="396"/>
    </location>
</feature>
<reference evidence="3 4" key="1">
    <citation type="journal article" date="2023" name="Plants (Basel)">
        <title>Bridging the Gap: Combining Genomics and Transcriptomics Approaches to Understand Stylosanthes scabra, an Orphan Legume from the Brazilian Caatinga.</title>
        <authorList>
            <person name="Ferreira-Neto J.R.C."/>
            <person name="da Silva M.D."/>
            <person name="Binneck E."/>
            <person name="de Melo N.F."/>
            <person name="da Silva R.H."/>
            <person name="de Melo A.L.T.M."/>
            <person name="Pandolfi V."/>
            <person name="Bustamante F.O."/>
            <person name="Brasileiro-Vidal A.C."/>
            <person name="Benko-Iseppon A.M."/>
        </authorList>
    </citation>
    <scope>NUCLEOTIDE SEQUENCE [LARGE SCALE GENOMIC DNA]</scope>
    <source>
        <tissue evidence="3">Leaves</tissue>
    </source>
</reference>
<dbReference type="EMBL" id="JASCZI010060425">
    <property type="protein sequence ID" value="MED6130932.1"/>
    <property type="molecule type" value="Genomic_DNA"/>
</dbReference>
<dbReference type="Proteomes" id="UP001341840">
    <property type="component" value="Unassembled WGS sequence"/>
</dbReference>
<comment type="caution">
    <text evidence="3">The sequence shown here is derived from an EMBL/GenBank/DDBJ whole genome shotgun (WGS) entry which is preliminary data.</text>
</comment>
<keyword evidence="4" id="KW-1185">Reference proteome</keyword>
<feature type="compositionally biased region" description="Polar residues" evidence="2">
    <location>
        <begin position="382"/>
        <end position="396"/>
    </location>
</feature>
<evidence type="ECO:0000313" key="3">
    <source>
        <dbReference type="EMBL" id="MED6130932.1"/>
    </source>
</evidence>
<organism evidence="3 4">
    <name type="scientific">Stylosanthes scabra</name>
    <dbReference type="NCBI Taxonomy" id="79078"/>
    <lineage>
        <taxon>Eukaryota</taxon>
        <taxon>Viridiplantae</taxon>
        <taxon>Streptophyta</taxon>
        <taxon>Embryophyta</taxon>
        <taxon>Tracheophyta</taxon>
        <taxon>Spermatophyta</taxon>
        <taxon>Magnoliopsida</taxon>
        <taxon>eudicotyledons</taxon>
        <taxon>Gunneridae</taxon>
        <taxon>Pentapetalae</taxon>
        <taxon>rosids</taxon>
        <taxon>fabids</taxon>
        <taxon>Fabales</taxon>
        <taxon>Fabaceae</taxon>
        <taxon>Papilionoideae</taxon>
        <taxon>50 kb inversion clade</taxon>
        <taxon>dalbergioids sensu lato</taxon>
        <taxon>Dalbergieae</taxon>
        <taxon>Pterocarpus clade</taxon>
        <taxon>Stylosanthes</taxon>
    </lineage>
</organism>
<proteinExistence type="predicted"/>
<evidence type="ECO:0000256" key="2">
    <source>
        <dbReference type="SAM" id="MobiDB-lite"/>
    </source>
</evidence>